<accession>A0A9Q3HM57</accession>
<comment type="caution">
    <text evidence="3">The sequence shown here is derived from an EMBL/GenBank/DDBJ whole genome shotgun (WGS) entry which is preliminary data.</text>
</comment>
<dbReference type="AlphaFoldDB" id="A0A9Q3HM57"/>
<feature type="compositionally biased region" description="Polar residues" evidence="1">
    <location>
        <begin position="41"/>
        <end position="56"/>
    </location>
</feature>
<evidence type="ECO:0000313" key="4">
    <source>
        <dbReference type="Proteomes" id="UP000765509"/>
    </source>
</evidence>
<name>A0A9Q3HM57_9BASI</name>
<evidence type="ECO:0000256" key="1">
    <source>
        <dbReference type="SAM" id="MobiDB-lite"/>
    </source>
</evidence>
<dbReference type="EMBL" id="AVOT02021598">
    <property type="protein sequence ID" value="MBW0510506.1"/>
    <property type="molecule type" value="Genomic_DNA"/>
</dbReference>
<keyword evidence="4" id="KW-1185">Reference proteome</keyword>
<feature type="region of interest" description="Disordered" evidence="1">
    <location>
        <begin position="37"/>
        <end position="80"/>
    </location>
</feature>
<dbReference type="OrthoDB" id="8022549at2759"/>
<feature type="domain" description="Tf2-1-like SH3-like" evidence="2">
    <location>
        <begin position="1"/>
        <end position="47"/>
    </location>
</feature>
<protein>
    <recommendedName>
        <fullName evidence="2">Tf2-1-like SH3-like domain-containing protein</fullName>
    </recommendedName>
</protein>
<dbReference type="Proteomes" id="UP000765509">
    <property type="component" value="Unassembled WGS sequence"/>
</dbReference>
<reference evidence="3" key="1">
    <citation type="submission" date="2021-03" db="EMBL/GenBank/DDBJ databases">
        <title>Draft genome sequence of rust myrtle Austropuccinia psidii MF-1, a brazilian biotype.</title>
        <authorList>
            <person name="Quecine M.C."/>
            <person name="Pachon D.M.R."/>
            <person name="Bonatelli M.L."/>
            <person name="Correr F.H."/>
            <person name="Franceschini L.M."/>
            <person name="Leite T.F."/>
            <person name="Margarido G.R.A."/>
            <person name="Almeida C.A."/>
            <person name="Ferrarezi J.A."/>
            <person name="Labate C.A."/>
        </authorList>
    </citation>
    <scope>NUCLEOTIDE SEQUENCE</scope>
    <source>
        <strain evidence="3">MF-1</strain>
    </source>
</reference>
<dbReference type="InterPro" id="IPR056924">
    <property type="entry name" value="SH3_Tf2-1"/>
</dbReference>
<gene>
    <name evidence="3" type="ORF">O181_050221</name>
</gene>
<sequence length="114" mass="13229">MVWLSSKNIKSTRTTKRLSERLLSPFPILKKVRSHAYHLNGSPSTQSSIFPSLNQSRHQKSKIGIKNLLPQSSLKKKRNRKSLKFWIPRSREENYGTWWNGKVSVKTQKDPLGN</sequence>
<organism evidence="3 4">
    <name type="scientific">Austropuccinia psidii MF-1</name>
    <dbReference type="NCBI Taxonomy" id="1389203"/>
    <lineage>
        <taxon>Eukaryota</taxon>
        <taxon>Fungi</taxon>
        <taxon>Dikarya</taxon>
        <taxon>Basidiomycota</taxon>
        <taxon>Pucciniomycotina</taxon>
        <taxon>Pucciniomycetes</taxon>
        <taxon>Pucciniales</taxon>
        <taxon>Sphaerophragmiaceae</taxon>
        <taxon>Austropuccinia</taxon>
    </lineage>
</organism>
<dbReference type="Pfam" id="PF24626">
    <property type="entry name" value="SH3_Tf2-1"/>
    <property type="match status" value="1"/>
</dbReference>
<evidence type="ECO:0000313" key="3">
    <source>
        <dbReference type="EMBL" id="MBW0510506.1"/>
    </source>
</evidence>
<evidence type="ECO:0000259" key="2">
    <source>
        <dbReference type="Pfam" id="PF24626"/>
    </source>
</evidence>
<proteinExistence type="predicted"/>